<dbReference type="SUPFAM" id="SSF81383">
    <property type="entry name" value="F-box domain"/>
    <property type="match status" value="1"/>
</dbReference>
<accession>A0A7S2XB18</accession>
<organism evidence="1">
    <name type="scientific">Lotharella oceanica</name>
    <dbReference type="NCBI Taxonomy" id="641309"/>
    <lineage>
        <taxon>Eukaryota</taxon>
        <taxon>Sar</taxon>
        <taxon>Rhizaria</taxon>
        <taxon>Cercozoa</taxon>
        <taxon>Chlorarachniophyceae</taxon>
        <taxon>Lotharella</taxon>
    </lineage>
</organism>
<gene>
    <name evidence="1" type="ORF">LSP00402_LOCUS10271</name>
</gene>
<proteinExistence type="predicted"/>
<name>A0A7S2XB18_9EUKA</name>
<dbReference type="AlphaFoldDB" id="A0A7S2XB18"/>
<sequence>MDAEALREKILRLPGGNKKLPQAREIGVLIVDMIDDEDQLEVLLKAADTGSIAEFEEALIGVMEEEGLDKDAFELPEDEMSLQIPLDEQRKSRLNFVQDLLFNAGGGGGTLIAEKVFSCLPFVCEFPRLTLVCKTWEARLKENVFWKPIALKVWPGLGRIGNKIDLVKNWKLFTAARLTKLKNAKSRRGAGKKMGAMFGVQMVPPIENCAMGLELVEKKRQNGGRLPDGFKWDFKCPVALSKISTTRDHKVDYCSVCKQNVYVVQTEEELKSHVSKGNCVALDFDKTILASRQRPRPMPILRGRVRLPRPAPIGPPRPPALR</sequence>
<dbReference type="InterPro" id="IPR036047">
    <property type="entry name" value="F-box-like_dom_sf"/>
</dbReference>
<reference evidence="1" key="1">
    <citation type="submission" date="2021-01" db="EMBL/GenBank/DDBJ databases">
        <authorList>
            <person name="Corre E."/>
            <person name="Pelletier E."/>
            <person name="Niang G."/>
            <person name="Scheremetjew M."/>
            <person name="Finn R."/>
            <person name="Kale V."/>
            <person name="Holt S."/>
            <person name="Cochrane G."/>
            <person name="Meng A."/>
            <person name="Brown T."/>
            <person name="Cohen L."/>
        </authorList>
    </citation>
    <scope>NUCLEOTIDE SEQUENCE</scope>
    <source>
        <strain evidence="1">CCMP622</strain>
    </source>
</reference>
<dbReference type="EMBL" id="HBHP01016570">
    <property type="protein sequence ID" value="CAD9764661.1"/>
    <property type="molecule type" value="Transcribed_RNA"/>
</dbReference>
<evidence type="ECO:0000313" key="1">
    <source>
        <dbReference type="EMBL" id="CAD9764661.1"/>
    </source>
</evidence>
<protein>
    <submittedName>
        <fullName evidence="1">Uncharacterized protein</fullName>
    </submittedName>
</protein>